<evidence type="ECO:0000259" key="18">
    <source>
        <dbReference type="PROSITE" id="PS50893"/>
    </source>
</evidence>
<dbReference type="Pfam" id="PF17760">
    <property type="entry name" value="UvrA_inter"/>
    <property type="match status" value="1"/>
</dbReference>
<evidence type="ECO:0000256" key="10">
    <source>
        <dbReference type="ARBA" id="ARBA00022840"/>
    </source>
</evidence>
<comment type="subcellular location">
    <subcellularLocation>
        <location evidence="1">Cytoplasm</location>
    </subcellularLocation>
</comment>
<evidence type="ECO:0000256" key="6">
    <source>
        <dbReference type="ARBA" id="ARBA00022763"/>
    </source>
</evidence>
<evidence type="ECO:0000256" key="16">
    <source>
        <dbReference type="ARBA" id="ARBA00042156"/>
    </source>
</evidence>
<comment type="similarity">
    <text evidence="14">Belongs to the ABC transporter superfamily. UvrA family.</text>
</comment>
<dbReference type="InterPro" id="IPR017871">
    <property type="entry name" value="ABC_transporter-like_CS"/>
</dbReference>
<dbReference type="PANTHER" id="PTHR43152">
    <property type="entry name" value="UVRABC SYSTEM PROTEIN A"/>
    <property type="match status" value="1"/>
</dbReference>
<dbReference type="GO" id="GO:0009380">
    <property type="term" value="C:excinuclease repair complex"/>
    <property type="evidence" value="ECO:0007669"/>
    <property type="project" value="InterPro"/>
</dbReference>
<dbReference type="PROSITE" id="PS50893">
    <property type="entry name" value="ABC_TRANSPORTER_2"/>
    <property type="match status" value="1"/>
</dbReference>
<dbReference type="GO" id="GO:0005737">
    <property type="term" value="C:cytoplasm"/>
    <property type="evidence" value="ECO:0007669"/>
    <property type="project" value="UniProtKB-SubCell"/>
</dbReference>
<keyword evidence="2" id="KW-0963">Cytoplasm</keyword>
<dbReference type="InterPro" id="IPR041552">
    <property type="entry name" value="UvrA_DNA-bd"/>
</dbReference>
<keyword evidence="8" id="KW-0863">Zinc-finger</keyword>
<keyword evidence="4" id="KW-0677">Repeat</keyword>
<dbReference type="Gene3D" id="3.40.50.300">
    <property type="entry name" value="P-loop containing nucleotide triphosphate hydrolases"/>
    <property type="match status" value="3"/>
</dbReference>
<dbReference type="PROSITE" id="PS00211">
    <property type="entry name" value="ABC_TRANSPORTER_1"/>
    <property type="match status" value="2"/>
</dbReference>
<dbReference type="GO" id="GO:0004518">
    <property type="term" value="F:nuclease activity"/>
    <property type="evidence" value="ECO:0007669"/>
    <property type="project" value="UniProtKB-KW"/>
</dbReference>
<dbReference type="NCBIfam" id="TIGR00630">
    <property type="entry name" value="uvra"/>
    <property type="match status" value="1"/>
</dbReference>
<dbReference type="RefSeq" id="WP_113958138.1">
    <property type="nucleotide sequence ID" value="NZ_QNRR01000002.1"/>
</dbReference>
<keyword evidence="7" id="KW-0228">DNA excision</keyword>
<dbReference type="InterPro" id="IPR003439">
    <property type="entry name" value="ABC_transporter-like_ATP-bd"/>
</dbReference>
<dbReference type="Gene3D" id="3.30.190.20">
    <property type="match status" value="1"/>
</dbReference>
<keyword evidence="10" id="KW-0067">ATP-binding</keyword>
<dbReference type="GO" id="GO:0008270">
    <property type="term" value="F:zinc ion binding"/>
    <property type="evidence" value="ECO:0007669"/>
    <property type="project" value="UniProtKB-KW"/>
</dbReference>
<evidence type="ECO:0000256" key="11">
    <source>
        <dbReference type="ARBA" id="ARBA00022881"/>
    </source>
</evidence>
<dbReference type="AlphaFoldDB" id="A0A366HRF9"/>
<name>A0A366HRF9_9BACT</name>
<keyword evidence="3" id="KW-0479">Metal-binding</keyword>
<accession>A0A366HRF9</accession>
<feature type="region of interest" description="Disordered" evidence="17">
    <location>
        <begin position="624"/>
        <end position="655"/>
    </location>
</feature>
<evidence type="ECO:0000313" key="20">
    <source>
        <dbReference type="Proteomes" id="UP000253426"/>
    </source>
</evidence>
<evidence type="ECO:0000256" key="5">
    <source>
        <dbReference type="ARBA" id="ARBA00022741"/>
    </source>
</evidence>
<protein>
    <recommendedName>
        <fullName evidence="15">UvrABC system protein A</fullName>
    </recommendedName>
    <alternativeName>
        <fullName evidence="16">Excinuclease ABC subunit A</fullName>
    </alternativeName>
</protein>
<evidence type="ECO:0000256" key="2">
    <source>
        <dbReference type="ARBA" id="ARBA00022490"/>
    </source>
</evidence>
<evidence type="ECO:0000256" key="8">
    <source>
        <dbReference type="ARBA" id="ARBA00022771"/>
    </source>
</evidence>
<evidence type="ECO:0000256" key="4">
    <source>
        <dbReference type="ARBA" id="ARBA00022737"/>
    </source>
</evidence>
<evidence type="ECO:0000313" key="19">
    <source>
        <dbReference type="EMBL" id="RBP46260.1"/>
    </source>
</evidence>
<dbReference type="Gene3D" id="1.20.1580.10">
    <property type="entry name" value="ABC transporter ATPase like domain"/>
    <property type="match status" value="3"/>
</dbReference>
<keyword evidence="9" id="KW-0862">Zinc</keyword>
<sequence length="996" mass="108751">MATSPPLQTEQSTGFIRVRGARQHNLQNVDVDIPRGKLVVLTGVSGSGKSSLAFDTLYAEGQRRYVQSLSAYARQFLDQLDKPDVDFIDGLSPAVAIEQRTVAHNPRSTIATVTEIYDYLRVLYAAAGQPHDPVTGEPLRKMTPAEIADEMLQLPEGTRAIVLAPVVAQEKGDFRGLFEKLQRQGFVRVRLDGVIHELDEKLKTTRTEAHDIEVVLDRLVLREGVRGRLMEALESALKWNPREVRFLTGDGDPSDLRVFTTAYANPQTGTVLEDFTPKHFSFNTHLGACPTCEGVGTVMAADPKLIVPDESKSIKDGAIKTWWNKQPKLKGMLQRSIESLAKFYEVDIDTPFRALPLKFKDALFHGTGKVAVPTGWKIDANKKSVAKPFEGLLDQVERMHNTVKGESLRAQLTRLMNPLPCKTCGGKRLKPEVLGVTLESTDKVNVYEFTRMAVRDVIPWMQGLVLTELQKKYCTELQREILKRLAFLDEVGLGYLTLDRESGTLSGGEAQRIRLASQIGAGLAGVLYVLDEPSIGLHPVDNERLIGTLKRLRDLGNSVLVVEHDEDTIREADWLIELGPGAGPHGGRIVAQGPATDLMQQRESLTGSWLDGRSGIPVPKVRRSAGLIGNGTPQGTHGGDDLTLESGESAPAAKRSRFQRAVTVSGSPLTIHGASEHNLRNVTVSFPAGCFICVTGPSGSGKSSLVDTILRRALMRHFYGAKDEPGKHERISGLDSIDKVVVIDQEPIGRSPRSNPATYVGAFTPIRELFAQLPASKVRGYQPNRFSFNVAGGRCEKCGGDGLLTIDMHFLSDVQVTCDQCRGRRYNLETLEVTWKGRNISDVLDMTVAEATRFFERHPAIFPKLHALEQVGLGYVKLGQSGAALSGGEAQRVKLAAELAKKATGHTLYLLDEPTTGLHFADIQTLLTVLMRLRDAGNTLVVIEHNLDVIKCADWIIDLGPTGGSGGGEIVAVGTPEQVAANERSATGRFLAKVLG</sequence>
<dbReference type="SMART" id="SM00382">
    <property type="entry name" value="AAA"/>
    <property type="match status" value="2"/>
</dbReference>
<evidence type="ECO:0000256" key="9">
    <source>
        <dbReference type="ARBA" id="ARBA00022833"/>
    </source>
</evidence>
<keyword evidence="12" id="KW-0238">DNA-binding</keyword>
<dbReference type="GO" id="GO:0006289">
    <property type="term" value="P:nucleotide-excision repair"/>
    <property type="evidence" value="ECO:0007669"/>
    <property type="project" value="InterPro"/>
</dbReference>
<feature type="domain" description="ABC transporter" evidence="18">
    <location>
        <begin position="659"/>
        <end position="992"/>
    </location>
</feature>
<dbReference type="EMBL" id="QNRR01000002">
    <property type="protein sequence ID" value="RBP46260.1"/>
    <property type="molecule type" value="Genomic_DNA"/>
</dbReference>
<dbReference type="InterPro" id="IPR003593">
    <property type="entry name" value="AAA+_ATPase"/>
</dbReference>
<evidence type="ECO:0000256" key="3">
    <source>
        <dbReference type="ARBA" id="ARBA00022723"/>
    </source>
</evidence>
<evidence type="ECO:0000256" key="15">
    <source>
        <dbReference type="ARBA" id="ARBA00039316"/>
    </source>
</evidence>
<evidence type="ECO:0000256" key="14">
    <source>
        <dbReference type="ARBA" id="ARBA00038000"/>
    </source>
</evidence>
<evidence type="ECO:0000256" key="12">
    <source>
        <dbReference type="ARBA" id="ARBA00023125"/>
    </source>
</evidence>
<reference evidence="19 20" key="1">
    <citation type="submission" date="2018-06" db="EMBL/GenBank/DDBJ databases">
        <title>Genomic Encyclopedia of Type Strains, Phase IV (KMG-IV): sequencing the most valuable type-strain genomes for metagenomic binning, comparative biology and taxonomic classification.</title>
        <authorList>
            <person name="Goeker M."/>
        </authorList>
    </citation>
    <scope>NUCLEOTIDE SEQUENCE [LARGE SCALE GENOMIC DNA]</scope>
    <source>
        <strain evidence="19 20">DSM 25532</strain>
    </source>
</reference>
<organism evidence="19 20">
    <name type="scientific">Roseimicrobium gellanilyticum</name>
    <dbReference type="NCBI Taxonomy" id="748857"/>
    <lineage>
        <taxon>Bacteria</taxon>
        <taxon>Pseudomonadati</taxon>
        <taxon>Verrucomicrobiota</taxon>
        <taxon>Verrucomicrobiia</taxon>
        <taxon>Verrucomicrobiales</taxon>
        <taxon>Verrucomicrobiaceae</taxon>
        <taxon>Roseimicrobium</taxon>
    </lineage>
</organism>
<keyword evidence="6" id="KW-0227">DNA damage</keyword>
<dbReference type="SUPFAM" id="SSF52540">
    <property type="entry name" value="P-loop containing nucleoside triphosphate hydrolases"/>
    <property type="match status" value="2"/>
</dbReference>
<evidence type="ECO:0000256" key="1">
    <source>
        <dbReference type="ARBA" id="ARBA00004496"/>
    </source>
</evidence>
<dbReference type="OrthoDB" id="9809851at2"/>
<comment type="caution">
    <text evidence="19">The sequence shown here is derived from an EMBL/GenBank/DDBJ whole genome shotgun (WGS) entry which is preliminary data.</text>
</comment>
<dbReference type="GO" id="GO:0003677">
    <property type="term" value="F:DNA binding"/>
    <property type="evidence" value="ECO:0007669"/>
    <property type="project" value="UniProtKB-KW"/>
</dbReference>
<keyword evidence="5" id="KW-0547">Nucleotide-binding</keyword>
<dbReference type="InterPro" id="IPR027417">
    <property type="entry name" value="P-loop_NTPase"/>
</dbReference>
<dbReference type="GO" id="GO:0016887">
    <property type="term" value="F:ATP hydrolysis activity"/>
    <property type="evidence" value="ECO:0007669"/>
    <property type="project" value="InterPro"/>
</dbReference>
<keyword evidence="20" id="KW-1185">Reference proteome</keyword>
<keyword evidence="13" id="KW-0234">DNA repair</keyword>
<evidence type="ECO:0000256" key="7">
    <source>
        <dbReference type="ARBA" id="ARBA00022769"/>
    </source>
</evidence>
<dbReference type="PANTHER" id="PTHR43152:SF3">
    <property type="entry name" value="UVRABC SYSTEM PROTEIN A"/>
    <property type="match status" value="1"/>
</dbReference>
<dbReference type="GO" id="GO:0005524">
    <property type="term" value="F:ATP binding"/>
    <property type="evidence" value="ECO:0007669"/>
    <property type="project" value="UniProtKB-KW"/>
</dbReference>
<dbReference type="Proteomes" id="UP000253426">
    <property type="component" value="Unassembled WGS sequence"/>
</dbReference>
<dbReference type="CDD" id="cd03271">
    <property type="entry name" value="ABC_UvrA_II"/>
    <property type="match status" value="1"/>
</dbReference>
<dbReference type="InterPro" id="IPR004602">
    <property type="entry name" value="UvrA"/>
</dbReference>
<keyword evidence="11" id="KW-0267">Excision nuclease</keyword>
<dbReference type="Pfam" id="PF17755">
    <property type="entry name" value="UvrA_DNA-bind"/>
    <property type="match status" value="1"/>
</dbReference>
<dbReference type="InterPro" id="IPR041102">
    <property type="entry name" value="UvrA_inter"/>
</dbReference>
<evidence type="ECO:0000256" key="13">
    <source>
        <dbReference type="ARBA" id="ARBA00023204"/>
    </source>
</evidence>
<proteinExistence type="inferred from homology"/>
<gene>
    <name evidence="19" type="ORF">DES53_102647</name>
</gene>
<evidence type="ECO:0000256" key="17">
    <source>
        <dbReference type="SAM" id="MobiDB-lite"/>
    </source>
</evidence>
<dbReference type="Gene3D" id="1.10.8.280">
    <property type="entry name" value="ABC transporter ATPase domain-like"/>
    <property type="match status" value="1"/>
</dbReference>